<dbReference type="Proteomes" id="UP001553843">
    <property type="component" value="Unassembled WGS sequence"/>
</dbReference>
<proteinExistence type="predicted"/>
<name>A0ABV3LR95_9ACTN</name>
<sequence length="315" mass="34728">MPRSLVHRRANSEVFLTDWARAGTDRFSLRGQWPRGHAFYRLDEDTHFDPLLAAETLRQAALLIAHACYGVPRSSCFLMSELEFRLDEEGLRMEGAPADLELPARCSRIEWRDGQVAAFHISMRFVRDGTPIGTASGVTRVTPPAVYSRLRWAGRTPTTVADGFVPAEPVAPWRVGKRLPDDVVLGEPTSEGAWPLRVLLDHPTLFDHPLDHVPGMLSMEAVRQALHALSGSRRVLPVALRMSFPAFADLDVPCLVRAERRGAAEVSVVVEQRGRTVATGVVSGHRLSRPAAAPRRLRALSAQAEAPDMLCSARV</sequence>
<feature type="domain" description="A-factor biosynthesis hotdog" evidence="1">
    <location>
        <begin position="175"/>
        <end position="282"/>
    </location>
</feature>
<dbReference type="NCBIfam" id="NF041195">
    <property type="entry name" value="ScbA_BarX_GamBu"/>
    <property type="match status" value="1"/>
</dbReference>
<dbReference type="InterPro" id="IPR005509">
    <property type="entry name" value="AfsA_hotdog_dom"/>
</dbReference>
<accession>A0ABV3LR95</accession>
<dbReference type="EMBL" id="JBEYRS010000001">
    <property type="protein sequence ID" value="MEW2360872.1"/>
    <property type="molecule type" value="Genomic_DNA"/>
</dbReference>
<reference evidence="2 3" key="1">
    <citation type="submission" date="2024-06" db="EMBL/GenBank/DDBJ databases">
        <title>The Natural Products Discovery Center: Release of the First 8490 Sequenced Strains for Exploring Actinobacteria Biosynthetic Diversity.</title>
        <authorList>
            <person name="Kalkreuter E."/>
            <person name="Kautsar S.A."/>
            <person name="Yang D."/>
            <person name="Bader C.D."/>
            <person name="Teijaro C.N."/>
            <person name="Fluegel L."/>
            <person name="Davis C.M."/>
            <person name="Simpson J.R."/>
            <person name="Lauterbach L."/>
            <person name="Steele A.D."/>
            <person name="Gui C."/>
            <person name="Meng S."/>
            <person name="Li G."/>
            <person name="Viehrig K."/>
            <person name="Ye F."/>
            <person name="Su P."/>
            <person name="Kiefer A.F."/>
            <person name="Nichols A."/>
            <person name="Cepeda A.J."/>
            <person name="Yan W."/>
            <person name="Fan B."/>
            <person name="Jiang Y."/>
            <person name="Adhikari A."/>
            <person name="Zheng C.-J."/>
            <person name="Schuster L."/>
            <person name="Cowan T.M."/>
            <person name="Smanski M.J."/>
            <person name="Chevrette M.G."/>
            <person name="De Carvalho L.P.S."/>
            <person name="Shen B."/>
        </authorList>
    </citation>
    <scope>NUCLEOTIDE SEQUENCE [LARGE SCALE GENOMIC DNA]</scope>
    <source>
        <strain evidence="2 3">NPDC047833</strain>
    </source>
</reference>
<organism evidence="2 3">
    <name type="scientific">Streptomyces huasconensis</name>
    <dbReference type="NCBI Taxonomy" id="1854574"/>
    <lineage>
        <taxon>Bacteria</taxon>
        <taxon>Bacillati</taxon>
        <taxon>Actinomycetota</taxon>
        <taxon>Actinomycetes</taxon>
        <taxon>Kitasatosporales</taxon>
        <taxon>Streptomycetaceae</taxon>
        <taxon>Streptomyces</taxon>
    </lineage>
</organism>
<evidence type="ECO:0000259" key="1">
    <source>
        <dbReference type="Pfam" id="PF03756"/>
    </source>
</evidence>
<dbReference type="Pfam" id="PF03756">
    <property type="entry name" value="AfsA"/>
    <property type="match status" value="2"/>
</dbReference>
<gene>
    <name evidence="2" type="ORF">AB0887_02700</name>
</gene>
<protein>
    <submittedName>
        <fullName evidence="2">ScbA/BarX family gamma-butyrolactone biosynthesis protein</fullName>
    </submittedName>
</protein>
<dbReference type="InterPro" id="IPR047757">
    <property type="entry name" value="AfsA-like"/>
</dbReference>
<comment type="caution">
    <text evidence="2">The sequence shown here is derived from an EMBL/GenBank/DDBJ whole genome shotgun (WGS) entry which is preliminary data.</text>
</comment>
<evidence type="ECO:0000313" key="2">
    <source>
        <dbReference type="EMBL" id="MEW2360872.1"/>
    </source>
</evidence>
<feature type="domain" description="A-factor biosynthesis hotdog" evidence="1">
    <location>
        <begin position="5"/>
        <end position="140"/>
    </location>
</feature>
<keyword evidence="3" id="KW-1185">Reference proteome</keyword>
<dbReference type="RefSeq" id="WP_359776600.1">
    <property type="nucleotide sequence ID" value="NZ_JBEYRR010000003.1"/>
</dbReference>
<evidence type="ECO:0000313" key="3">
    <source>
        <dbReference type="Proteomes" id="UP001553843"/>
    </source>
</evidence>